<name>A0A8B6X3L1_9BURK</name>
<dbReference type="RefSeq" id="WP_028311248.1">
    <property type="nucleotide sequence ID" value="NZ_AXWS01000008.1"/>
</dbReference>
<feature type="region of interest" description="Disordered" evidence="1">
    <location>
        <begin position="1"/>
        <end position="26"/>
    </location>
</feature>
<evidence type="ECO:0000256" key="1">
    <source>
        <dbReference type="SAM" id="MobiDB-lite"/>
    </source>
</evidence>
<sequence length="1318" mass="140881">MTGWRPQGDGTDRARRAPPALGAGRVGLDESTLPERIARLAAFAASGEALATAARAMATAGNPGALPPASAARRTALFGADDALSLARLLALDVDAVMADFLRHADRPGARVPDEYFALLTAAVADWQDALALRADRPRLPDALHALLVALPRPAAAPEALPDGRGRIDAGVAAERRGALVALASALGRARELAAPAFEATLADPRHGPAPALLLAFQQLYDRVRAHLDRFAARHADFYYREVLKAEPRPAALDWTHVVCARTPRFDGEVRIARGLRFPAGKDAAGLPVEFAADHELLVTDARVAEVHMLRLDRDPLQAPAWQLGMVCRARVSTLASADAGGASGLPSARPWWPLFGGDAGEAGGAEAAPARIGFAITSPLLWLAEGQRDIRLDIELDDADATPTSELVARLLGEDAGTVDATASAAGVFGADGKDAGPDDGAAGRARPAPATDPVAEGRRFRATLGQLFARWLVDDRDWFGADGGEPTAEAELLSEAVRTRLRERARPFFAGADPEADDPPDLASPLALIRPGLPEREIVFDRCLRQAFRFQLASAEGWLPVEASLDPLDGRRAAGRAGFTARLHLGLAEPAVVACTPALHDGLATEHPVLRVVLDEGSNLFALSLFAGLRMPRLRIAVAVRGLRQITLANQYGALDPNRPFTPWGPLPVQGAWLVVGAPEIAVKPITALTLDFAWAGLPRGVGGFERHYAGYRPRPADADFRATTAVLHDGRWQAGREQALFTLDDAGRLRARQRIAIDAELLRDHFRPGPPVAAYDLGARNGFLRLDLSNPAQGFGHALYPRLLTEAVTEAARRKRRAVLPEPAYTPAIEGLALDYRAETTVDFDSGRGGDVRFFHLHPFGAREVLAQADGGRPLLLPDFDDEGNLYLGLDASELAGPLSLLFELREETAQAGATAPPPVRWSCLAGDRWVELEATRVLTDTTQGFLGSGIVRLDIPAAADREHRLMPTGRYWLRASAAGDQPHFRGFAGLYAVHAQALRLTRCPPPPGAAPIDGPLPAASLRRPVVPVPGLAAIEQIGASFGHAPAETREQLQTRLGERLRHRQRAVTAWDYERLVLDAFPEVEKVKCFVHTALDDDATRAASSAGVVERAGHVLVVVLPAARSLDDIASTGGPRLNNLALARIEGFLRRHASPTARLRVINASYEHLQVRCAIALRGTRSPGLALRNIELAIGRYLSPWHEGLGARFGWSISGHDIEAWLRSLDEVADVAGLSLLHFTERDVAGGNPSYRFDDSAGPGAAGGSLIIEARSPYSIAIPTARHLLTAFDAAGRPLPEASGVGRLEVGSTFIVDPS</sequence>
<evidence type="ECO:0000313" key="2">
    <source>
        <dbReference type="Proteomes" id="UP000675920"/>
    </source>
</evidence>
<dbReference type="Proteomes" id="UP000675920">
    <property type="component" value="Unplaced"/>
</dbReference>
<protein>
    <recommendedName>
        <fullName evidence="4">Baseplate protein J-like domain-containing protein</fullName>
    </recommendedName>
</protein>
<reference evidence="3" key="1">
    <citation type="submission" date="2025-08" db="UniProtKB">
        <authorList>
            <consortium name="RefSeq"/>
        </authorList>
    </citation>
    <scope>IDENTIFICATION</scope>
</reference>
<evidence type="ECO:0008006" key="4">
    <source>
        <dbReference type="Google" id="ProtNLM"/>
    </source>
</evidence>
<keyword evidence="2" id="KW-1185">Reference proteome</keyword>
<proteinExistence type="predicted"/>
<accession>A0A8B6X3L1</accession>
<evidence type="ECO:0000313" key="3">
    <source>
        <dbReference type="RefSeq" id="WP_028311248.1"/>
    </source>
</evidence>
<organism evidence="2 3">
    <name type="scientific">Derxia gummosa DSM 723</name>
    <dbReference type="NCBI Taxonomy" id="1121388"/>
    <lineage>
        <taxon>Bacteria</taxon>
        <taxon>Pseudomonadati</taxon>
        <taxon>Pseudomonadota</taxon>
        <taxon>Betaproteobacteria</taxon>
        <taxon>Burkholderiales</taxon>
        <taxon>Alcaligenaceae</taxon>
        <taxon>Derxia</taxon>
    </lineage>
</organism>
<feature type="region of interest" description="Disordered" evidence="1">
    <location>
        <begin position="431"/>
        <end position="456"/>
    </location>
</feature>
<feature type="compositionally biased region" description="Low complexity" evidence="1">
    <location>
        <begin position="440"/>
        <end position="455"/>
    </location>
</feature>
<dbReference type="OrthoDB" id="9762853at2"/>